<organism evidence="2 3">
    <name type="scientific">Rhodanobacter glycinis</name>
    <dbReference type="NCBI Taxonomy" id="582702"/>
    <lineage>
        <taxon>Bacteria</taxon>
        <taxon>Pseudomonadati</taxon>
        <taxon>Pseudomonadota</taxon>
        <taxon>Gammaproteobacteria</taxon>
        <taxon>Lysobacterales</taxon>
        <taxon>Rhodanobacteraceae</taxon>
        <taxon>Rhodanobacter</taxon>
    </lineage>
</organism>
<accession>A0A1I4AV72</accession>
<dbReference type="InterPro" id="IPR007788">
    <property type="entry name" value="QCT"/>
</dbReference>
<evidence type="ECO:0000313" key="3">
    <source>
        <dbReference type="Proteomes" id="UP000198725"/>
    </source>
</evidence>
<dbReference type="SUPFAM" id="SSF50969">
    <property type="entry name" value="YVTN repeat-like/Quinoprotein amine dehydrogenase"/>
    <property type="match status" value="1"/>
</dbReference>
<protein>
    <submittedName>
        <fullName evidence="2">Glutaminyl-peptide cyclotransferase</fullName>
    </submittedName>
</protein>
<reference evidence="3" key="1">
    <citation type="submission" date="2016-10" db="EMBL/GenBank/DDBJ databases">
        <authorList>
            <person name="Varghese N."/>
            <person name="Submissions S."/>
        </authorList>
    </citation>
    <scope>NUCLEOTIDE SEQUENCE [LARGE SCALE GENOMIC DNA]</scope>
    <source>
        <strain evidence="3">MO64</strain>
    </source>
</reference>
<dbReference type="EMBL" id="FOSR01000004">
    <property type="protein sequence ID" value="SFK59847.1"/>
    <property type="molecule type" value="Genomic_DNA"/>
</dbReference>
<dbReference type="PANTHER" id="PTHR31270:SF1">
    <property type="entry name" value="GLUTAMINYL-PEPTIDE CYCLOTRANSFERASE"/>
    <property type="match status" value="1"/>
</dbReference>
<dbReference type="Proteomes" id="UP000198725">
    <property type="component" value="Unassembled WGS sequence"/>
</dbReference>
<keyword evidence="3" id="KW-1185">Reference proteome</keyword>
<name>A0A1I4AV72_9GAMM</name>
<evidence type="ECO:0000256" key="1">
    <source>
        <dbReference type="SAM" id="SignalP"/>
    </source>
</evidence>
<feature type="signal peptide" evidence="1">
    <location>
        <begin position="1"/>
        <end position="22"/>
    </location>
</feature>
<dbReference type="InterPro" id="IPR015943">
    <property type="entry name" value="WD40/YVTN_repeat-like_dom_sf"/>
</dbReference>
<feature type="chain" id="PRO_5011779196" evidence="1">
    <location>
        <begin position="23"/>
        <end position="263"/>
    </location>
</feature>
<dbReference type="Pfam" id="PF05096">
    <property type="entry name" value="Glu_cyclase_2"/>
    <property type="match status" value="1"/>
</dbReference>
<dbReference type="GO" id="GO:0016603">
    <property type="term" value="F:glutaminyl-peptide cyclotransferase activity"/>
    <property type="evidence" value="ECO:0007669"/>
    <property type="project" value="InterPro"/>
</dbReference>
<dbReference type="Gene3D" id="2.130.10.10">
    <property type="entry name" value="YVTN repeat-like/Quinoprotein amine dehydrogenase"/>
    <property type="match status" value="1"/>
</dbReference>
<keyword evidence="1" id="KW-0732">Signal</keyword>
<keyword evidence="2" id="KW-0808">Transferase</keyword>
<dbReference type="InterPro" id="IPR011044">
    <property type="entry name" value="Quino_amine_DH_bsu"/>
</dbReference>
<dbReference type="AlphaFoldDB" id="A0A1I4AV72"/>
<dbReference type="RefSeq" id="WP_092702549.1">
    <property type="nucleotide sequence ID" value="NZ_FOSR01000004.1"/>
</dbReference>
<sequence>MKRLIFCVAALALSCLALPACAAGDGIPVYGYSVVHAYPHDTGAYTEGLFYLDGYLYESTGQVGQSSVRKVDLHSGKVLQQTSTPWPDYGEGIVAWKDKLIQLTWRSHQGFIYDLATLKPQARFPYPGEGWALTTDGKQLYMSDGTPTIRILDPDTLKQVGKIDVTADGKPLEYINELEWVKGQIFANVWLTHRIARIDPTSGKVVGWIDLGGLVPKPETLADPVNDVLNGIAYDARHDRLYVTGKCWPKLYQIRLTGPKRKH</sequence>
<dbReference type="PANTHER" id="PTHR31270">
    <property type="entry name" value="GLUTAMINYL-PEPTIDE CYCLOTRANSFERASE"/>
    <property type="match status" value="1"/>
</dbReference>
<dbReference type="PROSITE" id="PS51257">
    <property type="entry name" value="PROKAR_LIPOPROTEIN"/>
    <property type="match status" value="1"/>
</dbReference>
<proteinExistence type="predicted"/>
<evidence type="ECO:0000313" key="2">
    <source>
        <dbReference type="EMBL" id="SFK59847.1"/>
    </source>
</evidence>
<gene>
    <name evidence="2" type="ORF">SAMN05192579_104132</name>
</gene>